<keyword evidence="8" id="KW-0732">Signal</keyword>
<evidence type="ECO:0000259" key="9">
    <source>
        <dbReference type="PROSITE" id="PS50109"/>
    </source>
</evidence>
<dbReference type="InterPro" id="IPR004358">
    <property type="entry name" value="Sig_transdc_His_kin-like_C"/>
</dbReference>
<feature type="transmembrane region" description="Helical" evidence="7">
    <location>
        <begin position="391"/>
        <end position="411"/>
    </location>
</feature>
<dbReference type="Pfam" id="PF00072">
    <property type="entry name" value="Response_reg"/>
    <property type="match status" value="2"/>
</dbReference>
<evidence type="ECO:0000256" key="5">
    <source>
        <dbReference type="PROSITE-ProRule" id="PRU00169"/>
    </source>
</evidence>
<dbReference type="InterPro" id="IPR003594">
    <property type="entry name" value="HATPase_dom"/>
</dbReference>
<evidence type="ECO:0000259" key="10">
    <source>
        <dbReference type="PROSITE" id="PS50110"/>
    </source>
</evidence>
<dbReference type="SUPFAM" id="SSF47384">
    <property type="entry name" value="Homodimeric domain of signal transducing histidine kinase"/>
    <property type="match status" value="1"/>
</dbReference>
<dbReference type="EMBL" id="CP008849">
    <property type="protein sequence ID" value="AIF99679.1"/>
    <property type="molecule type" value="Genomic_DNA"/>
</dbReference>
<dbReference type="PRINTS" id="PR00344">
    <property type="entry name" value="BCTRLSENSOR"/>
</dbReference>
<name>A0A075NYC9_9ALTE</name>
<dbReference type="InterPro" id="IPR005467">
    <property type="entry name" value="His_kinase_dom"/>
</dbReference>
<reference evidence="11 12" key="1">
    <citation type="submission" date="2014-06" db="EMBL/GenBank/DDBJ databases">
        <title>Genomes of Alteromonas australica, a world apart.</title>
        <authorList>
            <person name="Gonzaga A."/>
            <person name="Lopez-Perez M."/>
            <person name="Rodriguez-Valera F."/>
        </authorList>
    </citation>
    <scope>NUCLEOTIDE SEQUENCE [LARGE SCALE GENOMIC DNA]</scope>
    <source>
        <strain evidence="11 12">H 17</strain>
    </source>
</reference>
<dbReference type="AlphaFoldDB" id="A0A075NYC9"/>
<dbReference type="Gene3D" id="1.10.287.130">
    <property type="match status" value="1"/>
</dbReference>
<dbReference type="PANTHER" id="PTHR45339:SF3">
    <property type="entry name" value="HISTIDINE KINASE"/>
    <property type="match status" value="1"/>
</dbReference>
<dbReference type="Proteomes" id="UP000056090">
    <property type="component" value="Chromosome"/>
</dbReference>
<dbReference type="RefSeq" id="WP_044057749.1">
    <property type="nucleotide sequence ID" value="NZ_CBCSKJ010000002.1"/>
</dbReference>
<dbReference type="Pfam" id="PF00512">
    <property type="entry name" value="HisKA"/>
    <property type="match status" value="1"/>
</dbReference>
<dbReference type="Pfam" id="PF02518">
    <property type="entry name" value="HATPase_c"/>
    <property type="match status" value="1"/>
</dbReference>
<protein>
    <recommendedName>
        <fullName evidence="2">histidine kinase</fullName>
        <ecNumber evidence="2">2.7.13.3</ecNumber>
    </recommendedName>
</protein>
<feature type="domain" description="Response regulatory" evidence="10">
    <location>
        <begin position="820"/>
        <end position="936"/>
    </location>
</feature>
<feature type="chain" id="PRO_5001708553" description="histidine kinase" evidence="8">
    <location>
        <begin position="28"/>
        <end position="1075"/>
    </location>
</feature>
<dbReference type="GeneID" id="78255985"/>
<dbReference type="Gene3D" id="1.20.120.160">
    <property type="entry name" value="HPT domain"/>
    <property type="match status" value="1"/>
</dbReference>
<evidence type="ECO:0000313" key="12">
    <source>
        <dbReference type="Proteomes" id="UP000056090"/>
    </source>
</evidence>
<dbReference type="eggNOG" id="COG2205">
    <property type="taxonomic scope" value="Bacteria"/>
</dbReference>
<evidence type="ECO:0000256" key="1">
    <source>
        <dbReference type="ARBA" id="ARBA00000085"/>
    </source>
</evidence>
<proteinExistence type="predicted"/>
<keyword evidence="6" id="KW-0175">Coiled coil</keyword>
<dbReference type="SUPFAM" id="SSF48452">
    <property type="entry name" value="TPR-like"/>
    <property type="match status" value="2"/>
</dbReference>
<keyword evidence="4" id="KW-0902">Two-component regulatory system</keyword>
<gene>
    <name evidence="11" type="ORF">EP13_13855</name>
</gene>
<keyword evidence="11" id="KW-0808">Transferase</keyword>
<dbReference type="SUPFAM" id="SSF52172">
    <property type="entry name" value="CheY-like"/>
    <property type="match status" value="2"/>
</dbReference>
<dbReference type="CDD" id="cd17546">
    <property type="entry name" value="REC_hyHK_CKI1_RcsC-like"/>
    <property type="match status" value="2"/>
</dbReference>
<dbReference type="SMART" id="SM00388">
    <property type="entry name" value="HisKA"/>
    <property type="match status" value="1"/>
</dbReference>
<dbReference type="KEGG" id="aal:EP13_13855"/>
<dbReference type="InterPro" id="IPR019734">
    <property type="entry name" value="TPR_rpt"/>
</dbReference>
<feature type="domain" description="Histidine kinase" evidence="9">
    <location>
        <begin position="440"/>
        <end position="660"/>
    </location>
</feature>
<feature type="signal peptide" evidence="8">
    <location>
        <begin position="1"/>
        <end position="27"/>
    </location>
</feature>
<dbReference type="CDD" id="cd16922">
    <property type="entry name" value="HATPase_EvgS-ArcB-TorS-like"/>
    <property type="match status" value="1"/>
</dbReference>
<evidence type="ECO:0000256" key="7">
    <source>
        <dbReference type="SAM" id="Phobius"/>
    </source>
</evidence>
<dbReference type="PANTHER" id="PTHR45339">
    <property type="entry name" value="HYBRID SIGNAL TRANSDUCTION HISTIDINE KINASE J"/>
    <property type="match status" value="1"/>
</dbReference>
<keyword evidence="11" id="KW-0418">Kinase</keyword>
<dbReference type="SUPFAM" id="SSF47226">
    <property type="entry name" value="Histidine-containing phosphotransfer domain, HPT domain"/>
    <property type="match status" value="1"/>
</dbReference>
<organism evidence="11 12">
    <name type="scientific">Alteromonas australica</name>
    <dbReference type="NCBI Taxonomy" id="589873"/>
    <lineage>
        <taxon>Bacteria</taxon>
        <taxon>Pseudomonadati</taxon>
        <taxon>Pseudomonadota</taxon>
        <taxon>Gammaproteobacteria</taxon>
        <taxon>Alteromonadales</taxon>
        <taxon>Alteromonadaceae</taxon>
        <taxon>Alteromonas/Salinimonas group</taxon>
        <taxon>Alteromonas</taxon>
    </lineage>
</organism>
<dbReference type="InterPro" id="IPR003661">
    <property type="entry name" value="HisK_dim/P_dom"/>
</dbReference>
<sequence>MMRCICRNINAIFFLVALPLLAFQALADTASYPLSLLDGLRDRIRENDSSVDDTLSKLEDFFVNNTNDFEQARYLNLKSYHHILKQNYLAGYELLLEAREFANASNNILALAESYRLEGLILDFSGEHANALEALNRSLELYNKVQSSRVLLVYSGMGNVYMSLKDYEQMLTFGQQYLSTAQRFHSRQDEGIAYFFQGYTQKRLGNYQEAKVNLLLADNLLSEVQYPFMGIVYSAMADLHIAQGNLNEALKKLNQAAEVDRQVGFRYNEGTYLLQLAEIYRQRGENELAIAELEAGLNKTAIQNDKVVLLDLLEQLITLYEAADNYRMALNYAKQYREVYTQSFNEQQSRLLALNRVRLAISEKEETIELLEKDNQLKEQRNLIQQKQNTFQLYFIGCVILSLVLVIGLLMRTRQQRKALDNLTQDLQKATKAKSDFLARMSHEIRTPLNAIIGLTKLSQRAAENQEQQTNLIQIEGASQTLLAIIKDILDFSKIEAGKLDIESTQFNLDALVNQTIRLHLARADEKHIELIQHIARDVPHNLVGDPLRIQQVLSNLLSNALKFTEDGLVSVSVRCTKEEQNIQLEFEVKDTGIGLSSKQKAKLFKPFNQGDESISRRFGGTGLGLAICKQLTTLMGGDIWVESQLGKGASFHFTVNVKQDPAQQIVSPSMQLSALKVLIADDISMSREAITEALSMANIHADKATGGKEAVTRVREAVTSNHPYDVLILDWNMPDIDGLEVAAIINQEFPNKQPKVIMLYAFESPHMREQANQLGIHTFIKKPFGSSDLVNKLQELCLTVKSNVKAADTIQVPDLTGIKILFAEDNALNQKVALGLLTDTHATISVVNNGLEALKALREDSTFDVVLMDIQMPIMDGLTAAKRIREELKLTLPIIAMTAHAMQQDIDKSHAAGMDGHINKPVDPNRFFDVLVEVLNDQKLHSIPSNEAPLGLASSDAFVPNSLSFIDKKQAMQALLNDESLYTELTNDFVALGPELHALRTAIDEKDFSSILRIAHIYTTALKYIGAYGLAELARSIELTIQQNEQDKVEGFFVQLNLLHSELTKMNAKFEQQR</sequence>
<evidence type="ECO:0000256" key="8">
    <source>
        <dbReference type="SAM" id="SignalP"/>
    </source>
</evidence>
<comment type="catalytic activity">
    <reaction evidence="1">
        <text>ATP + protein L-histidine = ADP + protein N-phospho-L-histidine.</text>
        <dbReference type="EC" id="2.7.13.3"/>
    </reaction>
</comment>
<dbReference type="SMART" id="SM00387">
    <property type="entry name" value="HATPase_c"/>
    <property type="match status" value="1"/>
</dbReference>
<dbReference type="SUPFAM" id="SSF55874">
    <property type="entry name" value="ATPase domain of HSP90 chaperone/DNA topoisomerase II/histidine kinase"/>
    <property type="match status" value="1"/>
</dbReference>
<dbReference type="Gene3D" id="1.25.40.10">
    <property type="entry name" value="Tetratricopeptide repeat domain"/>
    <property type="match status" value="2"/>
</dbReference>
<keyword evidence="7" id="KW-0812">Transmembrane</keyword>
<feature type="modified residue" description="4-aspartylphosphate" evidence="5">
    <location>
        <position position="731"/>
    </location>
</feature>
<feature type="coiled-coil region" evidence="6">
    <location>
        <begin position="354"/>
        <end position="440"/>
    </location>
</feature>
<dbReference type="InterPro" id="IPR036097">
    <property type="entry name" value="HisK_dim/P_sf"/>
</dbReference>
<dbReference type="GO" id="GO:0005524">
    <property type="term" value="F:ATP binding"/>
    <property type="evidence" value="ECO:0007669"/>
    <property type="project" value="UniProtKB-KW"/>
</dbReference>
<evidence type="ECO:0000256" key="4">
    <source>
        <dbReference type="ARBA" id="ARBA00023012"/>
    </source>
</evidence>
<keyword evidence="3 5" id="KW-0597">Phosphoprotein</keyword>
<dbReference type="FunFam" id="3.30.565.10:FF:000010">
    <property type="entry name" value="Sensor histidine kinase RcsC"/>
    <property type="match status" value="1"/>
</dbReference>
<evidence type="ECO:0000256" key="3">
    <source>
        <dbReference type="ARBA" id="ARBA00022553"/>
    </source>
</evidence>
<evidence type="ECO:0000256" key="2">
    <source>
        <dbReference type="ARBA" id="ARBA00012438"/>
    </source>
</evidence>
<accession>A0A075NYC9</accession>
<evidence type="ECO:0000256" key="6">
    <source>
        <dbReference type="SAM" id="Coils"/>
    </source>
</evidence>
<evidence type="ECO:0000313" key="11">
    <source>
        <dbReference type="EMBL" id="AIF99679.1"/>
    </source>
</evidence>
<dbReference type="InterPro" id="IPR001789">
    <property type="entry name" value="Sig_transdc_resp-reg_receiver"/>
</dbReference>
<dbReference type="Gene3D" id="3.40.50.2300">
    <property type="match status" value="2"/>
</dbReference>
<feature type="modified residue" description="4-aspartylphosphate" evidence="5">
    <location>
        <position position="870"/>
    </location>
</feature>
<dbReference type="InterPro" id="IPR036641">
    <property type="entry name" value="HPT_dom_sf"/>
</dbReference>
<dbReference type="CDD" id="cd00082">
    <property type="entry name" value="HisKA"/>
    <property type="match status" value="1"/>
</dbReference>
<feature type="domain" description="Response regulatory" evidence="10">
    <location>
        <begin position="677"/>
        <end position="798"/>
    </location>
</feature>
<dbReference type="PROSITE" id="PS50109">
    <property type="entry name" value="HIS_KIN"/>
    <property type="match status" value="1"/>
</dbReference>
<keyword evidence="7" id="KW-1133">Transmembrane helix</keyword>
<dbReference type="InterPro" id="IPR011006">
    <property type="entry name" value="CheY-like_superfamily"/>
</dbReference>
<dbReference type="eggNOG" id="COG0642">
    <property type="taxonomic scope" value="Bacteria"/>
</dbReference>
<dbReference type="Pfam" id="PF13424">
    <property type="entry name" value="TPR_12"/>
    <property type="match status" value="1"/>
</dbReference>
<dbReference type="GO" id="GO:0005886">
    <property type="term" value="C:plasma membrane"/>
    <property type="evidence" value="ECO:0007669"/>
    <property type="project" value="UniProtKB-SubCell"/>
</dbReference>
<dbReference type="Gene3D" id="3.30.565.10">
    <property type="entry name" value="Histidine kinase-like ATPase, C-terminal domain"/>
    <property type="match status" value="1"/>
</dbReference>
<dbReference type="SMART" id="SM00448">
    <property type="entry name" value="REC"/>
    <property type="match status" value="2"/>
</dbReference>
<dbReference type="GO" id="GO:0000155">
    <property type="term" value="F:phosphorelay sensor kinase activity"/>
    <property type="evidence" value="ECO:0007669"/>
    <property type="project" value="InterPro"/>
</dbReference>
<keyword evidence="12" id="KW-1185">Reference proteome</keyword>
<dbReference type="SMART" id="SM00028">
    <property type="entry name" value="TPR"/>
    <property type="match status" value="5"/>
</dbReference>
<dbReference type="InterPro" id="IPR011990">
    <property type="entry name" value="TPR-like_helical_dom_sf"/>
</dbReference>
<dbReference type="EC" id="2.7.13.3" evidence="2"/>
<keyword evidence="7" id="KW-0472">Membrane</keyword>
<dbReference type="InterPro" id="IPR036890">
    <property type="entry name" value="HATPase_C_sf"/>
</dbReference>
<dbReference type="PROSITE" id="PS50110">
    <property type="entry name" value="RESPONSE_REGULATORY"/>
    <property type="match status" value="2"/>
</dbReference>